<evidence type="ECO:0000313" key="1">
    <source>
        <dbReference type="EMBL" id="TYD00398.1"/>
    </source>
</evidence>
<dbReference type="EMBL" id="VSLD01000001">
    <property type="protein sequence ID" value="TYD00398.1"/>
    <property type="molecule type" value="Genomic_DNA"/>
</dbReference>
<dbReference type="Pfam" id="PF07920">
    <property type="entry name" value="DUF1684"/>
    <property type="match status" value="1"/>
</dbReference>
<dbReference type="PANTHER" id="PTHR41913">
    <property type="entry name" value="DUF1684 DOMAIN-CONTAINING PROTEIN"/>
    <property type="match status" value="1"/>
</dbReference>
<dbReference type="PANTHER" id="PTHR41913:SF1">
    <property type="entry name" value="DUF1684 DOMAIN-CONTAINING PROTEIN"/>
    <property type="match status" value="1"/>
</dbReference>
<dbReference type="InterPro" id="IPR012467">
    <property type="entry name" value="DUF1684"/>
</dbReference>
<comment type="caution">
    <text evidence="1">The sequence shown here is derived from an EMBL/GenBank/DDBJ whole genome shotgun (WGS) entry which is preliminary data.</text>
</comment>
<evidence type="ECO:0000313" key="2">
    <source>
        <dbReference type="Proteomes" id="UP000323410"/>
    </source>
</evidence>
<organism evidence="1 2">
    <name type="scientific">Arthrobacter echini</name>
    <dbReference type="NCBI Taxonomy" id="1529066"/>
    <lineage>
        <taxon>Bacteria</taxon>
        <taxon>Bacillati</taxon>
        <taxon>Actinomycetota</taxon>
        <taxon>Actinomycetes</taxon>
        <taxon>Micrococcales</taxon>
        <taxon>Micrococcaceae</taxon>
        <taxon>Arthrobacter</taxon>
    </lineage>
</organism>
<sequence length="272" mass="29376">MDAPTPIAEERWQHFRDRRDAELAEPHGWLTLASLQWLSHEPSTVDLVPGLWASEDGRARLLAEAADGLTELSSGGPVEGAITAALDDEESLSWVSYGGEDGHRIVVELARRADRYAIRTRDALAPTLTDFSGVPVFGYRPDLVLKGRFEPYPAPLVEQITTAHPEVPGLQTSVGDIVFSLLDGPQEIRLKASRDATGALSITFHDSTNGTTTAPWRRLTTPAPGPEGAVVLDFNRAINYPSAFTAFGTCPMPVTSNVIDGPIEAGEQQPRG</sequence>
<protein>
    <submittedName>
        <fullName evidence="1">DUF1684 domain-containing protein</fullName>
    </submittedName>
</protein>
<dbReference type="RefSeq" id="WP_148599700.1">
    <property type="nucleotide sequence ID" value="NZ_VSLD01000001.1"/>
</dbReference>
<proteinExistence type="predicted"/>
<name>A0A5D0XUP8_9MICC</name>
<reference evidence="1 2" key="1">
    <citation type="submission" date="2019-08" db="EMBL/GenBank/DDBJ databases">
        <title>Genone of Arthrobacter echini P9.</title>
        <authorList>
            <person name="Bowman J.P."/>
        </authorList>
    </citation>
    <scope>NUCLEOTIDE SEQUENCE [LARGE SCALE GENOMIC DNA]</scope>
    <source>
        <strain evidence="1 2">P9</strain>
    </source>
</reference>
<dbReference type="OrthoDB" id="5493262at2"/>
<keyword evidence="2" id="KW-1185">Reference proteome</keyword>
<dbReference type="AlphaFoldDB" id="A0A5D0XUP8"/>
<gene>
    <name evidence="1" type="ORF">FQ377_02815</name>
</gene>
<dbReference type="Proteomes" id="UP000323410">
    <property type="component" value="Unassembled WGS sequence"/>
</dbReference>
<accession>A0A5D0XUP8</accession>